<keyword evidence="3" id="KW-1185">Reference proteome</keyword>
<protein>
    <submittedName>
        <fullName evidence="2">Uncharacterized protein</fullName>
    </submittedName>
</protein>
<feature type="compositionally biased region" description="Polar residues" evidence="1">
    <location>
        <begin position="50"/>
        <end position="62"/>
    </location>
</feature>
<feature type="region of interest" description="Disordered" evidence="1">
    <location>
        <begin position="42"/>
        <end position="62"/>
    </location>
</feature>
<dbReference type="OrthoDB" id="5424391at2759"/>
<gene>
    <name evidence="2" type="ORF">CAC42_2508</name>
</gene>
<dbReference type="AlphaFoldDB" id="A0A2K1QWA7"/>
<proteinExistence type="predicted"/>
<dbReference type="Proteomes" id="UP000243797">
    <property type="component" value="Unassembled WGS sequence"/>
</dbReference>
<accession>A0A2K1QWA7</accession>
<evidence type="ECO:0000313" key="3">
    <source>
        <dbReference type="Proteomes" id="UP000243797"/>
    </source>
</evidence>
<evidence type="ECO:0000313" key="2">
    <source>
        <dbReference type="EMBL" id="PNS19331.1"/>
    </source>
</evidence>
<organism evidence="2 3">
    <name type="scientific">Sphaceloma murrayae</name>
    <dbReference type="NCBI Taxonomy" id="2082308"/>
    <lineage>
        <taxon>Eukaryota</taxon>
        <taxon>Fungi</taxon>
        <taxon>Dikarya</taxon>
        <taxon>Ascomycota</taxon>
        <taxon>Pezizomycotina</taxon>
        <taxon>Dothideomycetes</taxon>
        <taxon>Dothideomycetidae</taxon>
        <taxon>Myriangiales</taxon>
        <taxon>Elsinoaceae</taxon>
        <taxon>Sphaceloma</taxon>
    </lineage>
</organism>
<dbReference type="EMBL" id="NKHZ01000032">
    <property type="protein sequence ID" value="PNS19331.1"/>
    <property type="molecule type" value="Genomic_DNA"/>
</dbReference>
<comment type="caution">
    <text evidence="2">The sequence shown here is derived from an EMBL/GenBank/DDBJ whole genome shotgun (WGS) entry which is preliminary data.</text>
</comment>
<dbReference type="InParanoid" id="A0A2K1QWA7"/>
<sequence>MKSSAARHFTQFTNKIHPQVALTRTESQRLLDSLKTSFRQHLDAEHDATSRQTASVSPAKSLSYTERHVASVLTNPLLATPPRRDHSDTISSRHPIEIFNECVARGTATYNIANQCLSAFHRMLASSSPAGRQEAILKHRPGTKILQWLWANDLARADVFTSGQRLASSVTALLLREGREESVWSWLDVADQGTDPHYATGKQVSSPQATLLNHIVYWRSKSRDRHLGPALDTFMKAVARVRTHAFPTASLALAGNYIISESLKQRNSLVSDSVRVSILKFIESFDLWKQGYLEPHAIDMARMKLQHLGSAGIDQTLDLIAGLEIESAQLSKGQYGTKVVKLLLALSETLQESGTREQVRRFVGYIEGLQDDREPNEESVLMVGLRCLPELLLRDVQRWASTSAAQPQIIPS</sequence>
<reference evidence="2 3" key="1">
    <citation type="submission" date="2017-06" db="EMBL/GenBank/DDBJ databases">
        <title>Draft genome sequence of a variant of Elsinoe murrayae.</title>
        <authorList>
            <person name="Cheng Q."/>
        </authorList>
    </citation>
    <scope>NUCLEOTIDE SEQUENCE [LARGE SCALE GENOMIC DNA]</scope>
    <source>
        <strain evidence="2 3">CQ-2017a</strain>
    </source>
</reference>
<name>A0A2K1QWA7_9PEZI</name>
<evidence type="ECO:0000256" key="1">
    <source>
        <dbReference type="SAM" id="MobiDB-lite"/>
    </source>
</evidence>